<reference evidence="1 2" key="1">
    <citation type="submission" date="2019-06" db="EMBL/GenBank/DDBJ databases">
        <title>Genome Sequence of the Brown Rot Fungal Pathogen Monilinia fructicola.</title>
        <authorList>
            <person name="De Miccolis Angelini R.M."/>
            <person name="Landi L."/>
            <person name="Abate D."/>
            <person name="Pollastro S."/>
            <person name="Romanazzi G."/>
            <person name="Faretra F."/>
        </authorList>
    </citation>
    <scope>NUCLEOTIDE SEQUENCE [LARGE SCALE GENOMIC DNA]</scope>
    <source>
        <strain evidence="1 2">Mfrc123</strain>
    </source>
</reference>
<protein>
    <submittedName>
        <fullName evidence="1">Uncharacterized protein</fullName>
    </submittedName>
</protein>
<dbReference type="EMBL" id="VICG01000016">
    <property type="protein sequence ID" value="KAA8563857.1"/>
    <property type="molecule type" value="Genomic_DNA"/>
</dbReference>
<dbReference type="VEuPathDB" id="FungiDB:MFRU_036g00450"/>
<dbReference type="Proteomes" id="UP000322873">
    <property type="component" value="Unassembled WGS sequence"/>
</dbReference>
<evidence type="ECO:0000313" key="1">
    <source>
        <dbReference type="EMBL" id="KAA8563857.1"/>
    </source>
</evidence>
<evidence type="ECO:0000313" key="2">
    <source>
        <dbReference type="Proteomes" id="UP000322873"/>
    </source>
</evidence>
<proteinExistence type="predicted"/>
<accession>A0A5M9J5E1</accession>
<dbReference type="AlphaFoldDB" id="A0A5M9J5E1"/>
<sequence>MSASTEDALTANLLTTIRYQRHLGTRIFISTQEPTINPALIDLCSMTIVHRFSSPEWLRVLRRHVAALDDSGCNSEDDDALIKGDVLGEIVRLRVGEALLFAPEAIINPRVDRREMSSPLSEEGSWEFSKWPTVDDLTSENSDDVVGEGRGKKISDEDVAKEGHKVMKNSSEISVQAFKKLGTGYIKMKVRDRLTNDGGRSVIAA</sequence>
<name>A0A5M9J5E1_MONFR</name>
<gene>
    <name evidence="1" type="ORF">EYC84_011872</name>
</gene>
<comment type="caution">
    <text evidence="1">The sequence shown here is derived from an EMBL/GenBank/DDBJ whole genome shotgun (WGS) entry which is preliminary data.</text>
</comment>
<keyword evidence="2" id="KW-1185">Reference proteome</keyword>
<organism evidence="1 2">
    <name type="scientific">Monilinia fructicola</name>
    <name type="common">Brown rot fungus</name>
    <name type="synonym">Ciboria fructicola</name>
    <dbReference type="NCBI Taxonomy" id="38448"/>
    <lineage>
        <taxon>Eukaryota</taxon>
        <taxon>Fungi</taxon>
        <taxon>Dikarya</taxon>
        <taxon>Ascomycota</taxon>
        <taxon>Pezizomycotina</taxon>
        <taxon>Leotiomycetes</taxon>
        <taxon>Helotiales</taxon>
        <taxon>Sclerotiniaceae</taxon>
        <taxon>Monilinia</taxon>
    </lineage>
</organism>